<dbReference type="GO" id="GO:0030570">
    <property type="term" value="F:pectate lyase activity"/>
    <property type="evidence" value="ECO:0007669"/>
    <property type="project" value="InterPro"/>
</dbReference>
<evidence type="ECO:0000256" key="4">
    <source>
        <dbReference type="SAM" id="SignalP"/>
    </source>
</evidence>
<gene>
    <name evidence="6" type="ORF">SOCE836_016820</name>
</gene>
<dbReference type="GO" id="GO:0000272">
    <property type="term" value="P:polysaccharide catabolic process"/>
    <property type="evidence" value="ECO:0007669"/>
    <property type="project" value="UniProtKB-KW"/>
</dbReference>
<evidence type="ECO:0000259" key="5">
    <source>
        <dbReference type="SMART" id="SM00656"/>
    </source>
</evidence>
<dbReference type="Gene3D" id="2.160.20.10">
    <property type="entry name" value="Single-stranded right-handed beta-helix, Pectin lyase-like"/>
    <property type="match status" value="1"/>
</dbReference>
<name>A0A4P2QJ08_SORCE</name>
<comment type="similarity">
    <text evidence="2">Belongs to the polysaccharide lyase 1 family.</text>
</comment>
<organism evidence="6 7">
    <name type="scientific">Sorangium cellulosum</name>
    <name type="common">Polyangium cellulosum</name>
    <dbReference type="NCBI Taxonomy" id="56"/>
    <lineage>
        <taxon>Bacteria</taxon>
        <taxon>Pseudomonadati</taxon>
        <taxon>Myxococcota</taxon>
        <taxon>Polyangia</taxon>
        <taxon>Polyangiales</taxon>
        <taxon>Polyangiaceae</taxon>
        <taxon>Sorangium</taxon>
    </lineage>
</organism>
<feature type="compositionally biased region" description="Gly residues" evidence="3">
    <location>
        <begin position="67"/>
        <end position="105"/>
    </location>
</feature>
<dbReference type="GO" id="GO:0005576">
    <property type="term" value="C:extracellular region"/>
    <property type="evidence" value="ECO:0007669"/>
    <property type="project" value="UniProtKB-SubCell"/>
</dbReference>
<proteinExistence type="inferred from homology"/>
<dbReference type="AlphaFoldDB" id="A0A4P2QJ08"/>
<feature type="signal peptide" evidence="4">
    <location>
        <begin position="1"/>
        <end position="19"/>
    </location>
</feature>
<evidence type="ECO:0000313" key="6">
    <source>
        <dbReference type="EMBL" id="AUX29591.1"/>
    </source>
</evidence>
<feature type="compositionally biased region" description="Gly residues" evidence="3">
    <location>
        <begin position="38"/>
        <end position="51"/>
    </location>
</feature>
<dbReference type="InterPro" id="IPR012334">
    <property type="entry name" value="Pectin_lyas_fold"/>
</dbReference>
<dbReference type="SMART" id="SM00656">
    <property type="entry name" value="Amb_all"/>
    <property type="match status" value="1"/>
</dbReference>
<keyword evidence="1 2" id="KW-0456">Lyase</keyword>
<dbReference type="PANTHER" id="PTHR31683">
    <property type="entry name" value="PECTATE LYASE 18-RELATED"/>
    <property type="match status" value="1"/>
</dbReference>
<feature type="region of interest" description="Disordered" evidence="3">
    <location>
        <begin position="31"/>
        <end position="138"/>
    </location>
</feature>
<reference evidence="6 7" key="1">
    <citation type="submission" date="2015-09" db="EMBL/GenBank/DDBJ databases">
        <title>Sorangium comparison.</title>
        <authorList>
            <person name="Zaburannyi N."/>
            <person name="Bunk B."/>
            <person name="Overmann J."/>
            <person name="Mueller R."/>
        </authorList>
    </citation>
    <scope>NUCLEOTIDE SEQUENCE [LARGE SCALE GENOMIC DNA]</scope>
    <source>
        <strain evidence="6 7">So ce836</strain>
    </source>
</reference>
<dbReference type="EMBL" id="CP012672">
    <property type="protein sequence ID" value="AUX29591.1"/>
    <property type="molecule type" value="Genomic_DNA"/>
</dbReference>
<dbReference type="InterPro" id="IPR045032">
    <property type="entry name" value="PEL"/>
</dbReference>
<keyword evidence="2" id="KW-0964">Secreted</keyword>
<dbReference type="Pfam" id="PF00544">
    <property type="entry name" value="Pectate_lyase_4"/>
    <property type="match status" value="1"/>
</dbReference>
<dbReference type="PANTHER" id="PTHR31683:SF18">
    <property type="entry name" value="PECTATE LYASE 21-RELATED"/>
    <property type="match status" value="1"/>
</dbReference>
<feature type="domain" description="Pectate lyase" evidence="5">
    <location>
        <begin position="135"/>
        <end position="349"/>
    </location>
</feature>
<feature type="chain" id="PRO_5020982120" description="Pectate lyase domain-containing protein" evidence="4">
    <location>
        <begin position="20"/>
        <end position="413"/>
    </location>
</feature>
<keyword evidence="4" id="KW-0732">Signal</keyword>
<dbReference type="SUPFAM" id="SSF51126">
    <property type="entry name" value="Pectin lyase-like"/>
    <property type="match status" value="1"/>
</dbReference>
<keyword evidence="2" id="KW-0119">Carbohydrate metabolism</keyword>
<accession>A0A4P2QJ08</accession>
<dbReference type="InterPro" id="IPR011050">
    <property type="entry name" value="Pectin_lyase_fold/virulence"/>
</dbReference>
<evidence type="ECO:0000256" key="2">
    <source>
        <dbReference type="RuleBase" id="RU361173"/>
    </source>
</evidence>
<dbReference type="InterPro" id="IPR002022">
    <property type="entry name" value="Pec_lyase"/>
</dbReference>
<sequence length="413" mass="42665">MKHDLFASFLLALSPLGLALACGTSEPDGPGGIDSLAGGSGSTGATTGGAASGESSAAGSSVTGGDPSPGGTGGGGSASTSGGAGGGEPSAGSGGAGGDGAGGADGAVDSEGCPLTLEGFASVSGEGQDGTYGGRDGETVTVTTQADLEKYAGASEPYVIRVQGKITMSPRGKEISVASDKTIVGVGATAEISQGGFFLGSGVHNVILRNLTIGDTFVEGDWEGKTQDFDGVQMDTAHHVWIDHCRFHHIGDGMIDSRKDTSYLTVSWSILSDHNKAFGIGWTENITAQMTIHHNWFRDLNQRNPSTDNVLRAHLYNNWLQRISSYGNYARGGTNMVLENSVFDTVNRPHYYDDGTLVAAGNIYRSTSGDKESSGSTYSFFDPSDFYEYSLDPADQVEALLTRCAGPRPELGR</sequence>
<comment type="subcellular location">
    <subcellularLocation>
        <location evidence="2">Secreted</location>
    </subcellularLocation>
</comment>
<dbReference type="PROSITE" id="PS51257">
    <property type="entry name" value="PROKAR_LIPOPROTEIN"/>
    <property type="match status" value="1"/>
</dbReference>
<evidence type="ECO:0000256" key="3">
    <source>
        <dbReference type="SAM" id="MobiDB-lite"/>
    </source>
</evidence>
<keyword evidence="2" id="KW-0624">Polysaccharide degradation</keyword>
<dbReference type="Proteomes" id="UP000295497">
    <property type="component" value="Chromosome"/>
</dbReference>
<dbReference type="RefSeq" id="WP_207217780.1">
    <property type="nucleotide sequence ID" value="NZ_CP012672.1"/>
</dbReference>
<protein>
    <recommendedName>
        <fullName evidence="5">Pectate lyase domain-containing protein</fullName>
    </recommendedName>
</protein>
<evidence type="ECO:0000313" key="7">
    <source>
        <dbReference type="Proteomes" id="UP000295497"/>
    </source>
</evidence>
<evidence type="ECO:0000256" key="1">
    <source>
        <dbReference type="ARBA" id="ARBA00023239"/>
    </source>
</evidence>
<feature type="compositionally biased region" description="Low complexity" evidence="3">
    <location>
        <begin position="52"/>
        <end position="66"/>
    </location>
</feature>